<dbReference type="Pfam" id="PF00436">
    <property type="entry name" value="SSB"/>
    <property type="match status" value="1"/>
</dbReference>
<organism evidence="3 4">
    <name type="scientific">Amycolatopsis saalfeldensis</name>
    <dbReference type="NCBI Taxonomy" id="394193"/>
    <lineage>
        <taxon>Bacteria</taxon>
        <taxon>Bacillati</taxon>
        <taxon>Actinomycetota</taxon>
        <taxon>Actinomycetes</taxon>
        <taxon>Pseudonocardiales</taxon>
        <taxon>Pseudonocardiaceae</taxon>
        <taxon>Amycolatopsis</taxon>
    </lineage>
</organism>
<dbReference type="RefSeq" id="WP_091628935.1">
    <property type="nucleotide sequence ID" value="NZ_FOEF01000034.1"/>
</dbReference>
<evidence type="ECO:0000313" key="3">
    <source>
        <dbReference type="EMBL" id="SEP53949.1"/>
    </source>
</evidence>
<gene>
    <name evidence="3" type="ORF">SAMN04489732_1344</name>
</gene>
<dbReference type="GO" id="GO:0003697">
    <property type="term" value="F:single-stranded DNA binding"/>
    <property type="evidence" value="ECO:0007669"/>
    <property type="project" value="InterPro"/>
</dbReference>
<protein>
    <submittedName>
        <fullName evidence="3">Single-stranded DNA-binding protein</fullName>
    </submittedName>
</protein>
<evidence type="ECO:0000256" key="1">
    <source>
        <dbReference type="ARBA" id="ARBA00023125"/>
    </source>
</evidence>
<name>A0A1H8YP67_9PSEU</name>
<dbReference type="PROSITE" id="PS50935">
    <property type="entry name" value="SSB"/>
    <property type="match status" value="1"/>
</dbReference>
<dbReference type="EMBL" id="FOEF01000034">
    <property type="protein sequence ID" value="SEP53949.1"/>
    <property type="molecule type" value="Genomic_DNA"/>
</dbReference>
<reference evidence="3 4" key="1">
    <citation type="submission" date="2016-10" db="EMBL/GenBank/DDBJ databases">
        <authorList>
            <person name="de Groot N.N."/>
        </authorList>
    </citation>
    <scope>NUCLEOTIDE SEQUENCE [LARGE SCALE GENOMIC DNA]</scope>
    <source>
        <strain evidence="3 4">DSM 44993</strain>
    </source>
</reference>
<keyword evidence="1 2" id="KW-0238">DNA-binding</keyword>
<dbReference type="STRING" id="394193.SAMN04489732_1344"/>
<keyword evidence="4" id="KW-1185">Reference proteome</keyword>
<evidence type="ECO:0000313" key="4">
    <source>
        <dbReference type="Proteomes" id="UP000198582"/>
    </source>
</evidence>
<accession>A0A1H8YP67</accession>
<proteinExistence type="predicted"/>
<sequence length="143" mass="15691">MNENTFVGNVTYIEGYRNTQSGDAELTFKIAVDNGYYDAKRRWISDKVSQKVVVYRTLADNLQATFTADPKNGVGMRLIVIGKFRDDSFTPKGQDYPVTRTKLVATVAGPDLSFATAAVTKVSKTTTERANDANREQLAAVAA</sequence>
<dbReference type="Proteomes" id="UP000198582">
    <property type="component" value="Unassembled WGS sequence"/>
</dbReference>
<dbReference type="InterPro" id="IPR012340">
    <property type="entry name" value="NA-bd_OB-fold"/>
</dbReference>
<dbReference type="InterPro" id="IPR000424">
    <property type="entry name" value="Primosome_PriB/ssb"/>
</dbReference>
<dbReference type="AlphaFoldDB" id="A0A1H8YP67"/>
<evidence type="ECO:0000256" key="2">
    <source>
        <dbReference type="PROSITE-ProRule" id="PRU00252"/>
    </source>
</evidence>
<dbReference type="Gene3D" id="2.40.50.140">
    <property type="entry name" value="Nucleic acid-binding proteins"/>
    <property type="match status" value="1"/>
</dbReference>
<dbReference type="SUPFAM" id="SSF50249">
    <property type="entry name" value="Nucleic acid-binding proteins"/>
    <property type="match status" value="1"/>
</dbReference>